<protein>
    <recommendedName>
        <fullName evidence="3">Tc1-like transposase DDE domain-containing protein</fullName>
    </recommendedName>
</protein>
<evidence type="ECO:0008006" key="3">
    <source>
        <dbReference type="Google" id="ProtNLM"/>
    </source>
</evidence>
<dbReference type="InterPro" id="IPR036397">
    <property type="entry name" value="RNaseH_sf"/>
</dbReference>
<keyword evidence="2" id="KW-1185">Reference proteome</keyword>
<evidence type="ECO:0000313" key="2">
    <source>
        <dbReference type="Proteomes" id="UP000054107"/>
    </source>
</evidence>
<dbReference type="AlphaFoldDB" id="A0A0B7N2S0"/>
<dbReference type="Proteomes" id="UP000054107">
    <property type="component" value="Unassembled WGS sequence"/>
</dbReference>
<dbReference type="OrthoDB" id="2283132at2759"/>
<sequence>MANASNSLGTRGLARVDVVMAELEADIACSRKTYNIYTDEQKALFLYLLRFKFLKVKPAAERAAINPRTAQGWVKRMNEDPEWNIYGKLTNKVNRAGSQLQDEHKHFLINLFDEEPQATRKDAVDALTAAFEGFNLKESQVGTFIRNECNLTVKRITRHPKARDSPDTLLKRKVWVEKWSQTDMDYLSNCVFVDESAFDINMRPSTARSEKGTPAVVTTPSTRAVSHTILGAVSAMGVVNIEIGLPNQKPKRTKVDGAA</sequence>
<accession>A0A0B7N2S0</accession>
<proteinExistence type="predicted"/>
<gene>
    <name evidence="1" type="primary">PARPA_06557.1 scaffold 22734</name>
</gene>
<organism evidence="1 2">
    <name type="scientific">Parasitella parasitica</name>
    <dbReference type="NCBI Taxonomy" id="35722"/>
    <lineage>
        <taxon>Eukaryota</taxon>
        <taxon>Fungi</taxon>
        <taxon>Fungi incertae sedis</taxon>
        <taxon>Mucoromycota</taxon>
        <taxon>Mucoromycotina</taxon>
        <taxon>Mucoromycetes</taxon>
        <taxon>Mucorales</taxon>
        <taxon>Mucorineae</taxon>
        <taxon>Mucoraceae</taxon>
        <taxon>Parasitella</taxon>
    </lineage>
</organism>
<reference evidence="1 2" key="1">
    <citation type="submission" date="2014-09" db="EMBL/GenBank/DDBJ databases">
        <authorList>
            <person name="Ellenberger Sabrina"/>
        </authorList>
    </citation>
    <scope>NUCLEOTIDE SEQUENCE [LARGE SCALE GENOMIC DNA]</scope>
    <source>
        <strain evidence="1 2">CBS 412.66</strain>
    </source>
</reference>
<dbReference type="GO" id="GO:0003676">
    <property type="term" value="F:nucleic acid binding"/>
    <property type="evidence" value="ECO:0007669"/>
    <property type="project" value="InterPro"/>
</dbReference>
<dbReference type="Gene3D" id="3.30.420.10">
    <property type="entry name" value="Ribonuclease H-like superfamily/Ribonuclease H"/>
    <property type="match status" value="1"/>
</dbReference>
<name>A0A0B7N2S0_9FUNG</name>
<dbReference type="STRING" id="35722.A0A0B7N2S0"/>
<evidence type="ECO:0000313" key="1">
    <source>
        <dbReference type="EMBL" id="CEP12586.1"/>
    </source>
</evidence>
<dbReference type="EMBL" id="LN728061">
    <property type="protein sequence ID" value="CEP12586.1"/>
    <property type="molecule type" value="Genomic_DNA"/>
</dbReference>